<evidence type="ECO:0000313" key="3">
    <source>
        <dbReference type="EMBL" id="SDT89633.1"/>
    </source>
</evidence>
<evidence type="ECO:0000313" key="4">
    <source>
        <dbReference type="EMBL" id="SDU77281.1"/>
    </source>
</evidence>
<feature type="compositionally biased region" description="Basic and acidic residues" evidence="1">
    <location>
        <begin position="18"/>
        <end position="33"/>
    </location>
</feature>
<feature type="region of interest" description="Disordered" evidence="1">
    <location>
        <begin position="1"/>
        <end position="39"/>
    </location>
</feature>
<dbReference type="STRING" id="158898.SAMN04488548_1155"/>
<protein>
    <submittedName>
        <fullName evidence="2">Uncharacterized protein</fullName>
    </submittedName>
</protein>
<sequence>MPGPAPKHPSVRARRNNPKKDFRSLPSEGREGATPEWPLLPDVNASAMLEVARDRVASLQVELEGEDDGRAKGRLRRDLNKNELLVAQLQLQIEQATDAEKALWADLWSTPQAVIWEESHTHREVAQYVRWKVRAEQGDLKAAAEARQLSDRLGLNPLALMRLRAEVEHVDEVENRGKRRRETSVPQRKNPPKDDPRSSLYAV</sequence>
<dbReference type="EMBL" id="FNLM01000027">
    <property type="protein sequence ID" value="SDT89633.1"/>
    <property type="molecule type" value="Genomic_DNA"/>
</dbReference>
<dbReference type="EMBL" id="FNLM01000015">
    <property type="protein sequence ID" value="SDT85078.1"/>
    <property type="molecule type" value="Genomic_DNA"/>
</dbReference>
<dbReference type="AlphaFoldDB" id="A0A1H2DRU5"/>
<proteinExistence type="predicted"/>
<reference evidence="2 5" key="1">
    <citation type="submission" date="2016-10" db="EMBL/GenBank/DDBJ databases">
        <authorList>
            <person name="de Groot N.N."/>
        </authorList>
    </citation>
    <scope>NUCLEOTIDE SEQUENCE [LARGE SCALE GENOMIC DNA]</scope>
    <source>
        <strain evidence="2 5">DSM 44215</strain>
    </source>
</reference>
<evidence type="ECO:0000313" key="2">
    <source>
        <dbReference type="EMBL" id="SDT85078.1"/>
    </source>
</evidence>
<dbReference type="OrthoDB" id="3391752at2"/>
<dbReference type="RefSeq" id="WP_139179951.1">
    <property type="nucleotide sequence ID" value="NZ_FNLM01000015.1"/>
</dbReference>
<organism evidence="2 5">
    <name type="scientific">Gordonia westfalica</name>
    <dbReference type="NCBI Taxonomy" id="158898"/>
    <lineage>
        <taxon>Bacteria</taxon>
        <taxon>Bacillati</taxon>
        <taxon>Actinomycetota</taxon>
        <taxon>Actinomycetes</taxon>
        <taxon>Mycobacteriales</taxon>
        <taxon>Gordoniaceae</taxon>
        <taxon>Gordonia</taxon>
    </lineage>
</organism>
<evidence type="ECO:0000256" key="1">
    <source>
        <dbReference type="SAM" id="MobiDB-lite"/>
    </source>
</evidence>
<accession>A0A1H2DRU5</accession>
<feature type="region of interest" description="Disordered" evidence="1">
    <location>
        <begin position="171"/>
        <end position="203"/>
    </location>
</feature>
<name>A0A1H2DRU5_9ACTN</name>
<gene>
    <name evidence="2" type="ORF">SAMN04488548_1155</name>
    <name evidence="3" type="ORF">SAMN04488548_12753</name>
    <name evidence="4" type="ORF">SAMN04488548_13513</name>
</gene>
<dbReference type="EMBL" id="FNLM01000035">
    <property type="protein sequence ID" value="SDU77281.1"/>
    <property type="molecule type" value="Genomic_DNA"/>
</dbReference>
<evidence type="ECO:0000313" key="5">
    <source>
        <dbReference type="Proteomes" id="UP000183180"/>
    </source>
</evidence>
<dbReference type="Proteomes" id="UP000183180">
    <property type="component" value="Unassembled WGS sequence"/>
</dbReference>